<name>A0A178U7Q8_ARATH</name>
<geneLocation type="mitochondrion" evidence="1"/>
<sequence>MRLLRSPSLSSVTVLHLKLSPQERGILWLPRHPATYQDEKLRRKGRVLEIPPIPFSCFTQRLQGVLTEEERVVYAFPSPGKSLCPLS</sequence>
<dbReference type="AlphaFoldDB" id="A0A178U7Q8"/>
<organism evidence="1 2">
    <name type="scientific">Arabidopsis thaliana</name>
    <name type="common">Mouse-ear cress</name>
    <dbReference type="NCBI Taxonomy" id="3702"/>
    <lineage>
        <taxon>Eukaryota</taxon>
        <taxon>Viridiplantae</taxon>
        <taxon>Streptophyta</taxon>
        <taxon>Embryophyta</taxon>
        <taxon>Tracheophyta</taxon>
        <taxon>Spermatophyta</taxon>
        <taxon>Magnoliopsida</taxon>
        <taxon>eudicotyledons</taxon>
        <taxon>Gunneridae</taxon>
        <taxon>Pentapetalae</taxon>
        <taxon>rosids</taxon>
        <taxon>malvids</taxon>
        <taxon>Brassicales</taxon>
        <taxon>Brassicaceae</taxon>
        <taxon>Camelineae</taxon>
        <taxon>Arabidopsis</taxon>
    </lineage>
</organism>
<dbReference type="Proteomes" id="UP000078284">
    <property type="component" value="Unassembled WGS sequence"/>
</dbReference>
<accession>A0A178U7Q8</accession>
<comment type="caution">
    <text evidence="1">The sequence shown here is derived from an EMBL/GenBank/DDBJ whole genome shotgun (WGS) entry which is preliminary data.</text>
</comment>
<protein>
    <submittedName>
        <fullName evidence="1">Uncharacterized protein</fullName>
    </submittedName>
</protein>
<proteinExistence type="predicted"/>
<keyword evidence="1" id="KW-0496">Mitochondrion</keyword>
<evidence type="ECO:0000313" key="1">
    <source>
        <dbReference type="EMBL" id="OAO89217.1"/>
    </source>
</evidence>
<reference evidence="2" key="1">
    <citation type="journal article" date="2016" name="Proc. Natl. Acad. Sci. U.S.A.">
        <title>Chromosome-level assembly of Arabidopsis thaliana Ler reveals the extent of translocation and inversion polymorphisms.</title>
        <authorList>
            <person name="Zapata L."/>
            <person name="Ding J."/>
            <person name="Willing E.M."/>
            <person name="Hartwig B."/>
            <person name="Bezdan D."/>
            <person name="Jiao W.B."/>
            <person name="Patel V."/>
            <person name="Velikkakam James G."/>
            <person name="Koornneef M."/>
            <person name="Ossowski S."/>
            <person name="Schneeberger K."/>
        </authorList>
    </citation>
    <scope>NUCLEOTIDE SEQUENCE [LARGE SCALE GENOMIC DNA]</scope>
    <source>
        <strain evidence="2">cv. Landsberg erecta</strain>
    </source>
</reference>
<evidence type="ECO:0000313" key="2">
    <source>
        <dbReference type="Proteomes" id="UP000078284"/>
    </source>
</evidence>
<gene>
    <name evidence="1" type="ORF">AXX17_ATUG03340</name>
</gene>
<dbReference type="EMBL" id="LUHQ01000019">
    <property type="protein sequence ID" value="OAO89217.1"/>
    <property type="molecule type" value="Genomic_DNA"/>
</dbReference>